<proteinExistence type="predicted"/>
<dbReference type="GO" id="GO:0003677">
    <property type="term" value="F:DNA binding"/>
    <property type="evidence" value="ECO:0007669"/>
    <property type="project" value="UniProtKB-KW"/>
</dbReference>
<sequence>MDSSHLALVALLLRSEGFEHYRCDRNVSMGMNLNNMAKMLKCAGNDDIVTIKADDGGDTVTFMFESPNMSSTAFIEPLPVIDFVAQILDKDVYSRPLSDADRVKVKKALRGVKVEVTHRGNVRRKYRISGLTSQPTRELMYLDSPSLFFPLASCCVFLLYSFGMIIFFFFPLNSFPVDEQKNMKSSKWRKYKQETRMQRGN</sequence>
<dbReference type="NCBIfam" id="TIGR00590">
    <property type="entry name" value="pcna"/>
    <property type="match status" value="1"/>
</dbReference>
<dbReference type="Gene3D" id="2.170.260.10">
    <property type="entry name" value="paz domain"/>
    <property type="match status" value="1"/>
</dbReference>
<dbReference type="GO" id="GO:0030337">
    <property type="term" value="F:DNA polymerase processivity factor activity"/>
    <property type="evidence" value="ECO:0007669"/>
    <property type="project" value="InterPro"/>
</dbReference>
<dbReference type="GO" id="GO:0006298">
    <property type="term" value="P:mismatch repair"/>
    <property type="evidence" value="ECO:0007669"/>
    <property type="project" value="TreeGrafter"/>
</dbReference>
<evidence type="ECO:0000259" key="3">
    <source>
        <dbReference type="PROSITE" id="PS50821"/>
    </source>
</evidence>
<evidence type="ECO:0000256" key="2">
    <source>
        <dbReference type="SAM" id="Phobius"/>
    </source>
</evidence>
<dbReference type="Pfam" id="PF00705">
    <property type="entry name" value="PCNA_N"/>
    <property type="match status" value="1"/>
</dbReference>
<dbReference type="GO" id="GO:0043626">
    <property type="term" value="C:PCNA complex"/>
    <property type="evidence" value="ECO:0007669"/>
    <property type="project" value="TreeGrafter"/>
</dbReference>
<dbReference type="InterPro" id="IPR022648">
    <property type="entry name" value="Pr_cel_nuc_antig_N"/>
</dbReference>
<dbReference type="InterPro" id="IPR046938">
    <property type="entry name" value="DNA_clamp_sf"/>
</dbReference>
<accession>A0A7N2RFG2</accession>
<dbReference type="SUPFAM" id="SSF101690">
    <property type="entry name" value="PAZ domain"/>
    <property type="match status" value="1"/>
</dbReference>
<dbReference type="GO" id="GO:0003723">
    <property type="term" value="F:RNA binding"/>
    <property type="evidence" value="ECO:0007669"/>
    <property type="project" value="InterPro"/>
</dbReference>
<dbReference type="PANTHER" id="PTHR11352:SF0">
    <property type="entry name" value="PROLIFERATING CELL NUCLEAR ANTIGEN"/>
    <property type="match status" value="1"/>
</dbReference>
<dbReference type="InterPro" id="IPR000730">
    <property type="entry name" value="Pr_cel_nuc_antig"/>
</dbReference>
<feature type="transmembrane region" description="Helical" evidence="2">
    <location>
        <begin position="147"/>
        <end position="172"/>
    </location>
</feature>
<dbReference type="GO" id="GO:0006275">
    <property type="term" value="P:regulation of DNA replication"/>
    <property type="evidence" value="ECO:0007669"/>
    <property type="project" value="InterPro"/>
</dbReference>
<name>A0A7N2RFG2_QUELO</name>
<dbReference type="PROSITE" id="PS00293">
    <property type="entry name" value="PCNA_2"/>
    <property type="match status" value="1"/>
</dbReference>
<feature type="domain" description="PAZ" evidence="3">
    <location>
        <begin position="79"/>
        <end position="201"/>
    </location>
</feature>
<evidence type="ECO:0000313" key="5">
    <source>
        <dbReference type="Proteomes" id="UP000594261"/>
    </source>
</evidence>
<dbReference type="Gene3D" id="3.10.150.10">
    <property type="entry name" value="DNA Polymerase III, subunit A, domain 2"/>
    <property type="match status" value="1"/>
</dbReference>
<dbReference type="EnsemblPlants" id="QL93p0331_0124:mrna">
    <property type="protein sequence ID" value="QL93p0331_0124:mrna"/>
    <property type="gene ID" value="QL93p0331_0124"/>
</dbReference>
<dbReference type="GO" id="GO:0019985">
    <property type="term" value="P:translesion synthesis"/>
    <property type="evidence" value="ECO:0007669"/>
    <property type="project" value="TreeGrafter"/>
</dbReference>
<dbReference type="Gramene" id="QL93p0331_0124:mrna">
    <property type="protein sequence ID" value="QL93p0331_0124:mrna"/>
    <property type="gene ID" value="QL93p0331_0124"/>
</dbReference>
<keyword evidence="1" id="KW-0238">DNA-binding</keyword>
<dbReference type="CDD" id="cd02846">
    <property type="entry name" value="PAZ_argonaute_like"/>
    <property type="match status" value="1"/>
</dbReference>
<dbReference type="Proteomes" id="UP000594261">
    <property type="component" value="Unassembled WGS sequence"/>
</dbReference>
<organism evidence="4 5">
    <name type="scientific">Quercus lobata</name>
    <name type="common">Valley oak</name>
    <dbReference type="NCBI Taxonomy" id="97700"/>
    <lineage>
        <taxon>Eukaryota</taxon>
        <taxon>Viridiplantae</taxon>
        <taxon>Streptophyta</taxon>
        <taxon>Embryophyta</taxon>
        <taxon>Tracheophyta</taxon>
        <taxon>Spermatophyta</taxon>
        <taxon>Magnoliopsida</taxon>
        <taxon>eudicotyledons</taxon>
        <taxon>Gunneridae</taxon>
        <taxon>Pentapetalae</taxon>
        <taxon>rosids</taxon>
        <taxon>fabids</taxon>
        <taxon>Fagales</taxon>
        <taxon>Fagaceae</taxon>
        <taxon>Quercus</taxon>
    </lineage>
</organism>
<dbReference type="AlphaFoldDB" id="A0A7N2RFG2"/>
<dbReference type="PROSITE" id="PS50821">
    <property type="entry name" value="PAZ"/>
    <property type="match status" value="1"/>
</dbReference>
<reference evidence="4" key="1">
    <citation type="submission" date="2021-01" db="UniProtKB">
        <authorList>
            <consortium name="EnsemblPlants"/>
        </authorList>
    </citation>
    <scope>IDENTIFICATION</scope>
</reference>
<keyword evidence="2" id="KW-1133">Transmembrane helix</keyword>
<keyword evidence="5" id="KW-1185">Reference proteome</keyword>
<dbReference type="InterPro" id="IPR003100">
    <property type="entry name" value="PAZ_dom"/>
</dbReference>
<dbReference type="PANTHER" id="PTHR11352">
    <property type="entry name" value="PROLIFERATING CELL NUCLEAR ANTIGEN"/>
    <property type="match status" value="1"/>
</dbReference>
<dbReference type="GO" id="GO:0006272">
    <property type="term" value="P:leading strand elongation"/>
    <property type="evidence" value="ECO:0007669"/>
    <property type="project" value="TreeGrafter"/>
</dbReference>
<evidence type="ECO:0000256" key="1">
    <source>
        <dbReference type="ARBA" id="ARBA00023125"/>
    </source>
</evidence>
<dbReference type="InterPro" id="IPR022659">
    <property type="entry name" value="Pr_cel_nuc_antig_CS"/>
</dbReference>
<protein>
    <recommendedName>
        <fullName evidence="3">PAZ domain-containing protein</fullName>
    </recommendedName>
</protein>
<keyword evidence="2" id="KW-0812">Transmembrane</keyword>
<dbReference type="InterPro" id="IPR036085">
    <property type="entry name" value="PAZ_dom_sf"/>
</dbReference>
<dbReference type="SUPFAM" id="SSF55979">
    <property type="entry name" value="DNA clamp"/>
    <property type="match status" value="1"/>
</dbReference>
<keyword evidence="2" id="KW-0472">Membrane</keyword>
<dbReference type="InParanoid" id="A0A7N2RFG2"/>
<evidence type="ECO:0000313" key="4">
    <source>
        <dbReference type="EnsemblPlants" id="QL93p0331_0124:mrna"/>
    </source>
</evidence>